<evidence type="ECO:0000256" key="14">
    <source>
        <dbReference type="ARBA" id="ARBA00061678"/>
    </source>
</evidence>
<dbReference type="PANTHER" id="PTHR22943:SF254">
    <property type="entry name" value="SEVEN TM RECEPTOR"/>
    <property type="match status" value="1"/>
</dbReference>
<keyword evidence="8" id="KW-0969">Cilium</keyword>
<evidence type="ECO:0000256" key="1">
    <source>
        <dbReference type="ARBA" id="ARBA00004272"/>
    </source>
</evidence>
<sequence length="342" mass="38469">MLGKEWSALLKLIQDVSAVFSIVINTFLIALILTKSPKHLGAYKWLMIYISVFEIFYSILDVFLVPQHYSHGPTFLVIVGLKDKLFGPPGLLILNSCYWGCFGASMAMFAVHFVYRWLVVTKHPLIETFYGWKICIWFSVPMWYGLTWICTGYILSAPNEHTSRFIKDNIKEIFELKIDAYVYLGPFLYERADNGTVNVHIVPFIGLAIISGTIISSVTIVLVFGILCYQKISCLVAITVGSGKLIKLQRQLFFALVIQTLVPFLLMHIPAAIMFAFVFLDIDLGVYSAVVSMTIAIYPAVDPIPTLVIVKNYRKAIISYLSLECVRKSPVPATIPKMNTGL</sequence>
<dbReference type="AGR" id="WB:WBGene00006257"/>
<dbReference type="Pfam" id="PF10326">
    <property type="entry name" value="7TM_GPCR_Str"/>
    <property type="match status" value="1"/>
</dbReference>
<dbReference type="GeneID" id="192036"/>
<protein>
    <recommendedName>
        <fullName evidence="16">Serpentine receptor class r-10</fullName>
    </recommendedName>
    <alternativeName>
        <fullName evidence="17">Odorant response abnormal protein 10</fullName>
    </alternativeName>
    <alternativeName>
        <fullName evidence="18">Olfactory receptor 10</fullName>
    </alternativeName>
</protein>
<dbReference type="GO" id="GO:0006935">
    <property type="term" value="P:chemotaxis"/>
    <property type="evidence" value="ECO:0007669"/>
    <property type="project" value="UniProtKB-KW"/>
</dbReference>
<evidence type="ECO:0000256" key="17">
    <source>
        <dbReference type="ARBA" id="ARBA00078653"/>
    </source>
</evidence>
<keyword evidence="6" id="KW-0552">Olfaction</keyword>
<keyword evidence="2" id="KW-1003">Cell membrane</keyword>
<keyword evidence="21" id="KW-1185">Reference proteome</keyword>
<keyword evidence="9 19" id="KW-0472">Membrane</keyword>
<dbReference type="GO" id="GO:0005886">
    <property type="term" value="C:plasma membrane"/>
    <property type="evidence" value="ECO:0000318"/>
    <property type="project" value="GO_Central"/>
</dbReference>
<organism evidence="20 21">
    <name type="scientific">Caenorhabditis elegans</name>
    <dbReference type="NCBI Taxonomy" id="6239"/>
    <lineage>
        <taxon>Eukaryota</taxon>
        <taxon>Metazoa</taxon>
        <taxon>Ecdysozoa</taxon>
        <taxon>Nematoda</taxon>
        <taxon>Chromadorea</taxon>
        <taxon>Rhabditida</taxon>
        <taxon>Rhabditina</taxon>
        <taxon>Rhabditomorpha</taxon>
        <taxon>Rhabditoidea</taxon>
        <taxon>Rhabditidae</taxon>
        <taxon>Peloderinae</taxon>
        <taxon>Caenorhabditis</taxon>
    </lineage>
</organism>
<feature type="transmembrane region" description="Helical" evidence="19">
    <location>
        <begin position="91"/>
        <end position="115"/>
    </location>
</feature>
<comment type="similarity">
    <text evidence="14">Belongs to the nematode receptor-like protein str family.</text>
</comment>
<dbReference type="EMBL" id="BX284605">
    <property type="protein sequence ID" value="CCD62489.1"/>
    <property type="molecule type" value="Genomic_DNA"/>
</dbReference>
<keyword evidence="5 19" id="KW-0812">Transmembrane</keyword>
<dbReference type="PaxDb" id="6239-C07G3.4"/>
<feature type="transmembrane region" description="Helical" evidence="19">
    <location>
        <begin position="45"/>
        <end position="65"/>
    </location>
</feature>
<feature type="transmembrane region" description="Helical" evidence="19">
    <location>
        <begin position="201"/>
        <end position="229"/>
    </location>
</feature>
<evidence type="ECO:0000256" key="6">
    <source>
        <dbReference type="ARBA" id="ARBA00022725"/>
    </source>
</evidence>
<comment type="subunit">
    <text evidence="15">Interacts with odr-4.</text>
</comment>
<reference evidence="20 21" key="1">
    <citation type="journal article" date="1998" name="Science">
        <title>Genome sequence of the nematode C. elegans: a platform for investigating biology.</title>
        <authorList>
            <consortium name="The C. elegans sequencing consortium"/>
            <person name="Sulson J.E."/>
            <person name="Waterston R."/>
        </authorList>
    </citation>
    <scope>NUCLEOTIDE SEQUENCE [LARGE SCALE GENOMIC DNA]</scope>
    <source>
        <strain evidence="20 21">Bristol N2</strain>
    </source>
</reference>
<dbReference type="SUPFAM" id="SSF81321">
    <property type="entry name" value="Family A G protein-coupled receptor-like"/>
    <property type="match status" value="1"/>
</dbReference>
<dbReference type="InterPro" id="IPR019428">
    <property type="entry name" value="7TM_GPCR_serpentine_rcpt_Str"/>
</dbReference>
<dbReference type="InParanoid" id="O16325"/>
<dbReference type="OrthoDB" id="5784785at2759"/>
<proteinExistence type="inferred from homology"/>
<evidence type="ECO:0000313" key="21">
    <source>
        <dbReference type="Proteomes" id="UP000001940"/>
    </source>
</evidence>
<accession>O16325</accession>
<dbReference type="GO" id="GO:0042048">
    <property type="term" value="P:olfactory behavior"/>
    <property type="evidence" value="ECO:0000318"/>
    <property type="project" value="GO_Central"/>
</dbReference>
<dbReference type="WormBase" id="C07G3.4">
    <property type="protein sequence ID" value="CE07995"/>
    <property type="gene ID" value="WBGene00006257"/>
    <property type="gene designation" value="str-226"/>
</dbReference>
<feature type="transmembrane region" description="Helical" evidence="19">
    <location>
        <begin position="12"/>
        <end position="33"/>
    </location>
</feature>
<comment type="subcellular location">
    <subcellularLocation>
        <location evidence="1">Cell projection</location>
        <location evidence="1">Cilium membrane</location>
        <topology evidence="1">Multi-pass membrane protein</topology>
    </subcellularLocation>
</comment>
<name>O16325_CAEEL</name>
<dbReference type="FunCoup" id="O16325">
    <property type="interactions" value="1"/>
</dbReference>
<evidence type="ECO:0000256" key="18">
    <source>
        <dbReference type="ARBA" id="ARBA00082489"/>
    </source>
</evidence>
<dbReference type="PIR" id="T31757">
    <property type="entry name" value="T31757"/>
</dbReference>
<keyword evidence="10 20" id="KW-0675">Receptor</keyword>
<evidence type="ECO:0000256" key="7">
    <source>
        <dbReference type="ARBA" id="ARBA00022989"/>
    </source>
</evidence>
<evidence type="ECO:0000256" key="19">
    <source>
        <dbReference type="SAM" id="Phobius"/>
    </source>
</evidence>
<evidence type="ECO:0000256" key="16">
    <source>
        <dbReference type="ARBA" id="ARBA00067967"/>
    </source>
</evidence>
<comment type="function">
    <text evidence="13">An odorant receptor which affects chemotaxis to the volatile odorant diacetyl. Specifies AWA neuronal cell fate via the odr-7 pathway.</text>
</comment>
<dbReference type="FunFam" id="1.20.1070.10:FF:000128">
    <property type="entry name" value="Seven TM Receptor"/>
    <property type="match status" value="1"/>
</dbReference>
<keyword evidence="3" id="KW-0145">Chemotaxis</keyword>
<evidence type="ECO:0000256" key="10">
    <source>
        <dbReference type="ARBA" id="ARBA00023170"/>
    </source>
</evidence>
<evidence type="ECO:0000256" key="8">
    <source>
        <dbReference type="ARBA" id="ARBA00023069"/>
    </source>
</evidence>
<dbReference type="RefSeq" id="NP_503981.1">
    <property type="nucleotide sequence ID" value="NM_071580.1"/>
</dbReference>
<keyword evidence="12" id="KW-0966">Cell projection</keyword>
<feature type="transmembrane region" description="Helical" evidence="19">
    <location>
        <begin position="252"/>
        <end position="280"/>
    </location>
</feature>
<dbReference type="GO" id="GO:0060170">
    <property type="term" value="C:ciliary membrane"/>
    <property type="evidence" value="ECO:0007669"/>
    <property type="project" value="UniProtKB-SubCell"/>
</dbReference>
<feature type="transmembrane region" description="Helical" evidence="19">
    <location>
        <begin position="135"/>
        <end position="155"/>
    </location>
</feature>
<feature type="transmembrane region" description="Helical" evidence="19">
    <location>
        <begin position="286"/>
        <end position="310"/>
    </location>
</feature>
<dbReference type="PANTHER" id="PTHR22943">
    <property type="entry name" value="7-TRANSMEMBRANE DOMAIN RECEPTOR C.ELEGANS"/>
    <property type="match status" value="1"/>
</dbReference>
<keyword evidence="4" id="KW-0716">Sensory transduction</keyword>
<gene>
    <name evidence="20 22" type="primary">str-226</name>
    <name evidence="22" type="ORF">C07G3.4</name>
    <name evidence="20" type="ORF">CELE_C07G3.4</name>
</gene>
<evidence type="ECO:0000256" key="11">
    <source>
        <dbReference type="ARBA" id="ARBA00023180"/>
    </source>
</evidence>
<dbReference type="eggNOG" id="ENOG502TG98">
    <property type="taxonomic scope" value="Eukaryota"/>
</dbReference>
<dbReference type="HOGENOM" id="CLU_036335_2_0_1"/>
<keyword evidence="11" id="KW-0325">Glycoprotein</keyword>
<dbReference type="GO" id="GO:0038022">
    <property type="term" value="F:G protein-coupled olfactory receptor activity"/>
    <property type="evidence" value="ECO:0000318"/>
    <property type="project" value="GO_Central"/>
</dbReference>
<dbReference type="PhylomeDB" id="O16325"/>
<dbReference type="KEGG" id="cel:CELE_C07G3.4"/>
<evidence type="ECO:0000256" key="13">
    <source>
        <dbReference type="ARBA" id="ARBA00054965"/>
    </source>
</evidence>
<evidence type="ECO:0000313" key="20">
    <source>
        <dbReference type="EMBL" id="CCD62489.1"/>
    </source>
</evidence>
<evidence type="ECO:0000313" key="22">
    <source>
        <dbReference type="WormBase" id="C07G3.4"/>
    </source>
</evidence>
<dbReference type="Proteomes" id="UP000001940">
    <property type="component" value="Chromosome V"/>
</dbReference>
<evidence type="ECO:0000256" key="4">
    <source>
        <dbReference type="ARBA" id="ARBA00022606"/>
    </source>
</evidence>
<dbReference type="AlphaFoldDB" id="O16325"/>
<evidence type="ECO:0000256" key="3">
    <source>
        <dbReference type="ARBA" id="ARBA00022500"/>
    </source>
</evidence>
<keyword evidence="7 19" id="KW-1133">Transmembrane helix</keyword>
<evidence type="ECO:0000256" key="9">
    <source>
        <dbReference type="ARBA" id="ARBA00023136"/>
    </source>
</evidence>
<evidence type="ECO:0000256" key="5">
    <source>
        <dbReference type="ARBA" id="ARBA00022692"/>
    </source>
</evidence>
<evidence type="ECO:0000256" key="12">
    <source>
        <dbReference type="ARBA" id="ARBA00023273"/>
    </source>
</evidence>
<dbReference type="CTD" id="192036"/>
<dbReference type="GO" id="GO:0007186">
    <property type="term" value="P:G protein-coupled receptor signaling pathway"/>
    <property type="evidence" value="ECO:0000318"/>
    <property type="project" value="GO_Central"/>
</dbReference>
<evidence type="ECO:0000256" key="2">
    <source>
        <dbReference type="ARBA" id="ARBA00022475"/>
    </source>
</evidence>
<evidence type="ECO:0000256" key="15">
    <source>
        <dbReference type="ARBA" id="ARBA00064300"/>
    </source>
</evidence>
<dbReference type="UCSC" id="C07G3.4">
    <property type="organism name" value="c. elegans"/>
</dbReference>